<feature type="region of interest" description="Disordered" evidence="1">
    <location>
        <begin position="73"/>
        <end position="106"/>
    </location>
</feature>
<protein>
    <submittedName>
        <fullName evidence="2">Uncharacterized protein</fullName>
    </submittedName>
</protein>
<dbReference type="STRING" id="41427.A0A182IVJ1"/>
<organism evidence="2">
    <name type="scientific">Anopheles atroparvus</name>
    <name type="common">European mosquito</name>
    <dbReference type="NCBI Taxonomy" id="41427"/>
    <lineage>
        <taxon>Eukaryota</taxon>
        <taxon>Metazoa</taxon>
        <taxon>Ecdysozoa</taxon>
        <taxon>Arthropoda</taxon>
        <taxon>Hexapoda</taxon>
        <taxon>Insecta</taxon>
        <taxon>Pterygota</taxon>
        <taxon>Neoptera</taxon>
        <taxon>Endopterygota</taxon>
        <taxon>Diptera</taxon>
        <taxon>Nematocera</taxon>
        <taxon>Culicoidea</taxon>
        <taxon>Culicidae</taxon>
        <taxon>Anophelinae</taxon>
        <taxon>Anopheles</taxon>
    </lineage>
</organism>
<dbReference type="EnsemblMetazoa" id="AATE006305-RA">
    <property type="protein sequence ID" value="AATE006305-PA.1"/>
    <property type="gene ID" value="AATE006305"/>
</dbReference>
<feature type="region of interest" description="Disordered" evidence="1">
    <location>
        <begin position="17"/>
        <end position="52"/>
    </location>
</feature>
<proteinExistence type="predicted"/>
<reference evidence="2" key="1">
    <citation type="submission" date="2022-08" db="UniProtKB">
        <authorList>
            <consortium name="EnsemblMetazoa"/>
        </authorList>
    </citation>
    <scope>IDENTIFICATION</scope>
    <source>
        <strain evidence="2">EBRO</strain>
    </source>
</reference>
<dbReference type="AlphaFoldDB" id="A0A182IVJ1"/>
<feature type="compositionally biased region" description="Gly residues" evidence="1">
    <location>
        <begin position="159"/>
        <end position="170"/>
    </location>
</feature>
<name>A0A182IVJ1_ANOAO</name>
<feature type="region of interest" description="Disordered" evidence="1">
    <location>
        <begin position="154"/>
        <end position="176"/>
    </location>
</feature>
<evidence type="ECO:0000313" key="2">
    <source>
        <dbReference type="EnsemblMetazoa" id="AATE006305-PA.1"/>
    </source>
</evidence>
<dbReference type="VEuPathDB" id="VectorBase:AATE006305"/>
<feature type="compositionally biased region" description="Gly residues" evidence="1">
    <location>
        <begin position="23"/>
        <end position="32"/>
    </location>
</feature>
<accession>A0A182IVJ1</accession>
<evidence type="ECO:0000256" key="1">
    <source>
        <dbReference type="SAM" id="MobiDB-lite"/>
    </source>
</evidence>
<feature type="compositionally biased region" description="Polar residues" evidence="1">
    <location>
        <begin position="36"/>
        <end position="46"/>
    </location>
</feature>
<sequence>MMSQHLNSMLEHLKMGSLMSKGGSSGATGGGKQQQVQPSPAGSASPNAVVGNGSIASHAGSAATGAAPNGCANNNLHSNAPHANHHNNNLLHHNHNNNCQNGGAGMTGAKVADPPVIVERGRCSVVEDVGIKSSNHVGEDRRGYDVSRKRCSISVQQHGAGGGSDTGGGNSRSNYRELSPASLRIHRKSSHDIRNTLLGPDGEVLHLHDPSGKGGDGVGKMPTVVKPIKLKSIITKAESYDTMHGKASDVSTK</sequence>
<feature type="compositionally biased region" description="Low complexity" evidence="1">
    <location>
        <begin position="73"/>
        <end position="91"/>
    </location>
</feature>